<comment type="caution">
    <text evidence="3">The sequence shown here is derived from an EMBL/GenBank/DDBJ whole genome shotgun (WGS) entry which is preliminary data.</text>
</comment>
<feature type="transmembrane region" description="Helical" evidence="1">
    <location>
        <begin position="39"/>
        <end position="60"/>
    </location>
</feature>
<dbReference type="InterPro" id="IPR042150">
    <property type="entry name" value="MmRce1-like"/>
</dbReference>
<evidence type="ECO:0000259" key="2">
    <source>
        <dbReference type="Pfam" id="PF02517"/>
    </source>
</evidence>
<keyword evidence="3" id="KW-0378">Hydrolase</keyword>
<feature type="transmembrane region" description="Helical" evidence="1">
    <location>
        <begin position="219"/>
        <end position="242"/>
    </location>
</feature>
<dbReference type="OrthoDB" id="3693644at2"/>
<feature type="transmembrane region" description="Helical" evidence="1">
    <location>
        <begin position="249"/>
        <end position="269"/>
    </location>
</feature>
<feature type="transmembrane region" description="Helical" evidence="1">
    <location>
        <begin position="289"/>
        <end position="308"/>
    </location>
</feature>
<dbReference type="GO" id="GO:0004175">
    <property type="term" value="F:endopeptidase activity"/>
    <property type="evidence" value="ECO:0007669"/>
    <property type="project" value="UniProtKB-ARBA"/>
</dbReference>
<feature type="domain" description="CAAX prenyl protease 2/Lysostaphin resistance protein A-like" evidence="2">
    <location>
        <begin position="162"/>
        <end position="261"/>
    </location>
</feature>
<feature type="transmembrane region" description="Helical" evidence="1">
    <location>
        <begin position="186"/>
        <end position="207"/>
    </location>
</feature>
<evidence type="ECO:0000313" key="3">
    <source>
        <dbReference type="EMBL" id="RZQ64617.1"/>
    </source>
</evidence>
<keyword evidence="4" id="KW-1185">Reference proteome</keyword>
<dbReference type="Pfam" id="PF02517">
    <property type="entry name" value="Rce1-like"/>
    <property type="match status" value="1"/>
</dbReference>
<reference evidence="3 4" key="1">
    <citation type="submission" date="2019-02" db="EMBL/GenBank/DDBJ databases">
        <title>Draft genome sequence of Amycolatopsis sp. 8-3EHSu isolated from roots of Suaeda maritima.</title>
        <authorList>
            <person name="Duangmal K."/>
            <person name="Chantavorakit T."/>
        </authorList>
    </citation>
    <scope>NUCLEOTIDE SEQUENCE [LARGE SCALE GENOMIC DNA]</scope>
    <source>
        <strain evidence="3 4">8-3EHSu</strain>
    </source>
</reference>
<accession>A0A4Q7JBF3</accession>
<dbReference type="GO" id="GO:0006508">
    <property type="term" value="P:proteolysis"/>
    <property type="evidence" value="ECO:0007669"/>
    <property type="project" value="UniProtKB-KW"/>
</dbReference>
<feature type="transmembrane region" description="Helical" evidence="1">
    <location>
        <begin position="154"/>
        <end position="174"/>
    </location>
</feature>
<sequence>MALARFVPRKVITLPKSLTPDAVPEYREAVPATVPWRELALFVGITFLGITAVALAWAAFGEFDDESDALLFGGVGMFTPAAGLVLTAVITGDIRTPRRWLASTGLIPATPWRRHVAYLAIGLALPLLLLALTLGIGVVAGVYEPGRPFPFDALAAELTANLLTFLPLLVLMFGEEWGWGYLLPRLLPLGVWPGVLLSGLIWGLFHAPLTLQGYLYPNLPGLLGTLLFTVGSVLLGCLMAWIRMESGSLWPAVALHGSSNLLANPIPAVIGTATDPANANVHTSLPGSWPSWIAMAIVIGALALTGRYRWK</sequence>
<dbReference type="Proteomes" id="UP000292003">
    <property type="component" value="Unassembled WGS sequence"/>
</dbReference>
<organism evidence="3 4">
    <name type="scientific">Amycolatopsis suaedae</name>
    <dbReference type="NCBI Taxonomy" id="2510978"/>
    <lineage>
        <taxon>Bacteria</taxon>
        <taxon>Bacillati</taxon>
        <taxon>Actinomycetota</taxon>
        <taxon>Actinomycetes</taxon>
        <taxon>Pseudonocardiales</taxon>
        <taxon>Pseudonocardiaceae</taxon>
        <taxon>Amycolatopsis</taxon>
    </lineage>
</organism>
<keyword evidence="1" id="KW-0812">Transmembrane</keyword>
<dbReference type="PANTHER" id="PTHR35797:SF1">
    <property type="entry name" value="PROTEASE"/>
    <property type="match status" value="1"/>
</dbReference>
<dbReference type="GO" id="GO:0080120">
    <property type="term" value="P:CAAX-box protein maturation"/>
    <property type="evidence" value="ECO:0007669"/>
    <property type="project" value="UniProtKB-ARBA"/>
</dbReference>
<dbReference type="InterPro" id="IPR003675">
    <property type="entry name" value="Rce1/LyrA-like_dom"/>
</dbReference>
<evidence type="ECO:0000313" key="4">
    <source>
        <dbReference type="Proteomes" id="UP000292003"/>
    </source>
</evidence>
<keyword evidence="3" id="KW-0482">Metalloprotease</keyword>
<name>A0A4Q7JBF3_9PSEU</name>
<dbReference type="GO" id="GO:0008237">
    <property type="term" value="F:metallopeptidase activity"/>
    <property type="evidence" value="ECO:0007669"/>
    <property type="project" value="UniProtKB-KW"/>
</dbReference>
<protein>
    <submittedName>
        <fullName evidence="3">CPBP family intramembrane metalloprotease</fullName>
    </submittedName>
</protein>
<dbReference type="PANTHER" id="PTHR35797">
    <property type="entry name" value="PROTEASE-RELATED"/>
    <property type="match status" value="1"/>
</dbReference>
<feature type="transmembrane region" description="Helical" evidence="1">
    <location>
        <begin position="115"/>
        <end position="142"/>
    </location>
</feature>
<keyword evidence="1" id="KW-1133">Transmembrane helix</keyword>
<evidence type="ECO:0000256" key="1">
    <source>
        <dbReference type="SAM" id="Phobius"/>
    </source>
</evidence>
<proteinExistence type="predicted"/>
<gene>
    <name evidence="3" type="ORF">EWH70_06885</name>
</gene>
<keyword evidence="1" id="KW-0472">Membrane</keyword>
<feature type="transmembrane region" description="Helical" evidence="1">
    <location>
        <begin position="72"/>
        <end position="94"/>
    </location>
</feature>
<keyword evidence="3" id="KW-0645">Protease</keyword>
<dbReference type="EMBL" id="SFCC01000003">
    <property type="protein sequence ID" value="RZQ64617.1"/>
    <property type="molecule type" value="Genomic_DNA"/>
</dbReference>
<dbReference type="AlphaFoldDB" id="A0A4Q7JBF3"/>